<dbReference type="AlphaFoldDB" id="A0A7X5R335"/>
<feature type="domain" description="Alpha/beta hydrolase fold-3" evidence="4">
    <location>
        <begin position="96"/>
        <end position="303"/>
    </location>
</feature>
<comment type="similarity">
    <text evidence="1">Belongs to the 'GDXG' lipolytic enzyme family.</text>
</comment>
<comment type="caution">
    <text evidence="5">The sequence shown here is derived from an EMBL/GenBank/DDBJ whole genome shotgun (WGS) entry which is preliminary data.</text>
</comment>
<dbReference type="GO" id="GO:0016787">
    <property type="term" value="F:hydrolase activity"/>
    <property type="evidence" value="ECO:0007669"/>
    <property type="project" value="UniProtKB-KW"/>
</dbReference>
<dbReference type="EC" id="3.1.1.-" evidence="5"/>
<reference evidence="5 6" key="1">
    <citation type="submission" date="2020-02" db="EMBL/GenBank/DDBJ databases">
        <title>Sequencing the genomes of 1000 actinobacteria strains.</title>
        <authorList>
            <person name="Klenk H.-P."/>
        </authorList>
    </citation>
    <scope>NUCLEOTIDE SEQUENCE [LARGE SCALE GENOMIC DNA]</scope>
    <source>
        <strain evidence="5 6">DSM 27960</strain>
    </source>
</reference>
<dbReference type="InterPro" id="IPR002168">
    <property type="entry name" value="Lipase_GDXG_HIS_AS"/>
</dbReference>
<proteinExistence type="inferred from homology"/>
<dbReference type="Gene3D" id="3.40.50.1820">
    <property type="entry name" value="alpha/beta hydrolase"/>
    <property type="match status" value="1"/>
</dbReference>
<gene>
    <name evidence="5" type="ORF">FHX76_002659</name>
</gene>
<dbReference type="EMBL" id="JAAMOX010000002">
    <property type="protein sequence ID" value="NIH54763.1"/>
    <property type="molecule type" value="Genomic_DNA"/>
</dbReference>
<dbReference type="PROSITE" id="PS01173">
    <property type="entry name" value="LIPASE_GDXG_HIS"/>
    <property type="match status" value="1"/>
</dbReference>
<dbReference type="InterPro" id="IPR050300">
    <property type="entry name" value="GDXG_lipolytic_enzyme"/>
</dbReference>
<name>A0A7X5R335_9MICO</name>
<keyword evidence="6" id="KW-1185">Reference proteome</keyword>
<dbReference type="PANTHER" id="PTHR48081:SF8">
    <property type="entry name" value="ALPHA_BETA HYDROLASE FOLD-3 DOMAIN-CONTAINING PROTEIN-RELATED"/>
    <property type="match status" value="1"/>
</dbReference>
<organism evidence="5 6">
    <name type="scientific">Lysinibacter cavernae</name>
    <dbReference type="NCBI Taxonomy" id="1640652"/>
    <lineage>
        <taxon>Bacteria</taxon>
        <taxon>Bacillati</taxon>
        <taxon>Actinomycetota</taxon>
        <taxon>Actinomycetes</taxon>
        <taxon>Micrococcales</taxon>
        <taxon>Microbacteriaceae</taxon>
        <taxon>Lysinibacter</taxon>
    </lineage>
</organism>
<evidence type="ECO:0000256" key="3">
    <source>
        <dbReference type="PROSITE-ProRule" id="PRU10038"/>
    </source>
</evidence>
<dbReference type="Pfam" id="PF07859">
    <property type="entry name" value="Abhydrolase_3"/>
    <property type="match status" value="1"/>
</dbReference>
<evidence type="ECO:0000259" key="4">
    <source>
        <dbReference type="Pfam" id="PF07859"/>
    </source>
</evidence>
<dbReference type="InterPro" id="IPR013094">
    <property type="entry name" value="AB_hydrolase_3"/>
</dbReference>
<dbReference type="RefSeq" id="WP_167151298.1">
    <property type="nucleotide sequence ID" value="NZ_JAAMOX010000002.1"/>
</dbReference>
<evidence type="ECO:0000256" key="1">
    <source>
        <dbReference type="ARBA" id="ARBA00010515"/>
    </source>
</evidence>
<dbReference type="InterPro" id="IPR033140">
    <property type="entry name" value="Lipase_GDXG_put_SER_AS"/>
</dbReference>
<dbReference type="PROSITE" id="PS01174">
    <property type="entry name" value="LIPASE_GDXG_SER"/>
    <property type="match status" value="1"/>
</dbReference>
<dbReference type="SUPFAM" id="SSF53474">
    <property type="entry name" value="alpha/beta-Hydrolases"/>
    <property type="match status" value="1"/>
</dbReference>
<keyword evidence="2 5" id="KW-0378">Hydrolase</keyword>
<feature type="active site" evidence="3">
    <location>
        <position position="174"/>
    </location>
</feature>
<evidence type="ECO:0000313" key="6">
    <source>
        <dbReference type="Proteomes" id="UP000541033"/>
    </source>
</evidence>
<dbReference type="Proteomes" id="UP000541033">
    <property type="component" value="Unassembled WGS sequence"/>
</dbReference>
<dbReference type="PANTHER" id="PTHR48081">
    <property type="entry name" value="AB HYDROLASE SUPERFAMILY PROTEIN C4A8.06C"/>
    <property type="match status" value="1"/>
</dbReference>
<evidence type="ECO:0000256" key="2">
    <source>
        <dbReference type="ARBA" id="ARBA00022801"/>
    </source>
</evidence>
<protein>
    <submittedName>
        <fullName evidence="5">Acetyl esterase</fullName>
        <ecNumber evidence="5">3.1.1.-</ecNumber>
    </submittedName>
</protein>
<accession>A0A7X5R335</accession>
<evidence type="ECO:0000313" key="5">
    <source>
        <dbReference type="EMBL" id="NIH54763.1"/>
    </source>
</evidence>
<dbReference type="InterPro" id="IPR029058">
    <property type="entry name" value="AB_hydrolase_fold"/>
</dbReference>
<sequence length="328" mass="35060">MSETAEHTIPQLSEFHPEAAEVVRVLREANAPATRTVPIAELRANYRLSTAANGIPRRELVSVRDVALPTPGHDLPAVPVRVYRGSAQGQQPAPSIVFLHGGGWIMGDRETHDGICRYLADASGGTVVAVEYRLAPEHPYPAPLQDCVHAVRAIVREAEALGVDTSRLVVAGDSAGGNLAAVLALLSAAGDLPQVRAQVLLYPVTDLHGEAEGYRRVTSGVPLVADSMRWFRELYVPEGVSREDEWLVSPLRAPTVADAAPAFVLTVAHDPLAEEGIAYAQKLKDAGVPVEHVHLPGHAHGLFTSGRLMSAAEEQLDAALAFVRQHTS</sequence>